<dbReference type="PANTHER" id="PTHR46661">
    <property type="entry name" value="E3 UBIQUITIN-PROTEIN LIGASE ZNRF1-LIKE PROTEIN"/>
    <property type="match status" value="1"/>
</dbReference>
<dbReference type="EC" id="2.3.2.27" evidence="4"/>
<dbReference type="EMBL" id="JAIFTH010000520">
    <property type="protein sequence ID" value="KAG9509357.1"/>
    <property type="molecule type" value="Genomic_DNA"/>
</dbReference>
<proteinExistence type="predicted"/>
<evidence type="ECO:0000313" key="10">
    <source>
        <dbReference type="Proteomes" id="UP000825002"/>
    </source>
</evidence>
<comment type="pathway">
    <text evidence="3">Protein modification; protein ubiquitination.</text>
</comment>
<comment type="subcellular location">
    <subcellularLocation>
        <location evidence="2">Membrane</location>
    </subcellularLocation>
</comment>
<reference evidence="9 10" key="1">
    <citation type="submission" date="2020-10" db="EMBL/GenBank/DDBJ databases">
        <authorList>
            <person name="Klimov P.B."/>
            <person name="Dyachkov S.M."/>
            <person name="Chetverikov P.E."/>
        </authorList>
    </citation>
    <scope>NUCLEOTIDE SEQUENCE [LARGE SCALE GENOMIC DNA]</scope>
    <source>
        <strain evidence="9">BMOC 18-1129-001#AD2665</strain>
        <tissue evidence="9">Entire mites</tissue>
    </source>
</reference>
<feature type="region of interest" description="Disordered" evidence="8">
    <location>
        <begin position="1"/>
        <end position="47"/>
    </location>
</feature>
<comment type="caution">
    <text evidence="9">The sequence shown here is derived from an EMBL/GenBank/DDBJ whole genome shotgun (WGS) entry which is preliminary data.</text>
</comment>
<evidence type="ECO:0000313" key="9">
    <source>
        <dbReference type="EMBL" id="KAG9509357.1"/>
    </source>
</evidence>
<sequence>MGSRLSSPSQHPANANPSGLTTEHHSSHGYQNNQSQHHFRTAHSSTSFLTPGSTSCFVRDGIVTSTDYHDVSSSSHPRSLSSSLNNANSDHHMIHGLKCPVCFKNVLSDDIDYHILMCLSKPSRLSYNEDVLTDNKGECVICLEDLLQGEIIARLPCLCIYHKCWFAAHQPPSCPEHPTA</sequence>
<dbReference type="PANTHER" id="PTHR46661:SF4">
    <property type="entry name" value="RING-TYPE DOMAIN-CONTAINING PROTEIN"/>
    <property type="match status" value="1"/>
</dbReference>
<evidence type="ECO:0000256" key="4">
    <source>
        <dbReference type="ARBA" id="ARBA00012483"/>
    </source>
</evidence>
<keyword evidence="5" id="KW-0808">Transferase</keyword>
<evidence type="ECO:0000256" key="6">
    <source>
        <dbReference type="ARBA" id="ARBA00022786"/>
    </source>
</evidence>
<comment type="catalytic activity">
    <reaction evidence="1">
        <text>S-ubiquitinyl-[E2 ubiquitin-conjugating enzyme]-L-cysteine + [acceptor protein]-L-lysine = [E2 ubiquitin-conjugating enzyme]-L-cysteine + N(6)-ubiquitinyl-[acceptor protein]-L-lysine.</text>
        <dbReference type="EC" id="2.3.2.27"/>
    </reaction>
</comment>
<name>A0ABQ7S7G7_9ACAR</name>
<evidence type="ECO:0000256" key="7">
    <source>
        <dbReference type="ARBA" id="ARBA00023136"/>
    </source>
</evidence>
<keyword evidence="6" id="KW-0833">Ubl conjugation pathway</keyword>
<gene>
    <name evidence="9" type="primary">ZNRF1</name>
    <name evidence="9" type="ORF">GZH46_02131</name>
</gene>
<dbReference type="InterPro" id="IPR051878">
    <property type="entry name" value="ZNRF_ubiq-protein_ligase"/>
</dbReference>
<keyword evidence="10" id="KW-1185">Reference proteome</keyword>
<organism evidence="9 10">
    <name type="scientific">Fragariocoptes setiger</name>
    <dbReference type="NCBI Taxonomy" id="1670756"/>
    <lineage>
        <taxon>Eukaryota</taxon>
        <taxon>Metazoa</taxon>
        <taxon>Ecdysozoa</taxon>
        <taxon>Arthropoda</taxon>
        <taxon>Chelicerata</taxon>
        <taxon>Arachnida</taxon>
        <taxon>Acari</taxon>
        <taxon>Acariformes</taxon>
        <taxon>Trombidiformes</taxon>
        <taxon>Prostigmata</taxon>
        <taxon>Eupodina</taxon>
        <taxon>Eriophyoidea</taxon>
        <taxon>Phytoptidae</taxon>
        <taxon>Fragariocoptes</taxon>
    </lineage>
</organism>
<protein>
    <recommendedName>
        <fullName evidence="4">RING-type E3 ubiquitin transferase</fullName>
        <ecNumber evidence="4">2.3.2.27</ecNumber>
    </recommendedName>
</protein>
<feature type="compositionally biased region" description="Polar residues" evidence="8">
    <location>
        <begin position="1"/>
        <end position="21"/>
    </location>
</feature>
<accession>A0ABQ7S7G7</accession>
<evidence type="ECO:0000256" key="8">
    <source>
        <dbReference type="SAM" id="MobiDB-lite"/>
    </source>
</evidence>
<keyword evidence="7" id="KW-0472">Membrane</keyword>
<dbReference type="Proteomes" id="UP000825002">
    <property type="component" value="Unassembled WGS sequence"/>
</dbReference>
<dbReference type="InterPro" id="IPR013083">
    <property type="entry name" value="Znf_RING/FYVE/PHD"/>
</dbReference>
<evidence type="ECO:0000256" key="5">
    <source>
        <dbReference type="ARBA" id="ARBA00022679"/>
    </source>
</evidence>
<evidence type="ECO:0000256" key="3">
    <source>
        <dbReference type="ARBA" id="ARBA00004906"/>
    </source>
</evidence>
<evidence type="ECO:0000256" key="1">
    <source>
        <dbReference type="ARBA" id="ARBA00000900"/>
    </source>
</evidence>
<evidence type="ECO:0000256" key="2">
    <source>
        <dbReference type="ARBA" id="ARBA00004370"/>
    </source>
</evidence>
<dbReference type="Gene3D" id="3.30.40.10">
    <property type="entry name" value="Zinc/RING finger domain, C3HC4 (zinc finger)"/>
    <property type="match status" value="1"/>
</dbReference>
<feature type="compositionally biased region" description="Polar residues" evidence="8">
    <location>
        <begin position="28"/>
        <end position="47"/>
    </location>
</feature>